<keyword evidence="1" id="KW-0472">Membrane</keyword>
<name>A0A1B0BLZ4_9MUSC</name>
<keyword evidence="1" id="KW-1133">Transmembrane helix</keyword>
<sequence length="189" mass="22140">SHQALRNVPRQFLLSLISHYRRSHRFLRKFTNERMDRRISILKIVLFTAFGIDSLAWMVVYECNFQRRRQHCSLHCDTLWPSVQQIALCAAFGADIAATNWELIINQFIATQCCLYQLEYFVAYLTPPPPFTPPQAFTQPMNYAFMCNALFKRTLTEKLTPLSFVLESVKYNNNCLRDVFLYAIMCYGA</sequence>
<dbReference type="EMBL" id="JXJN01016614">
    <property type="status" value="NOT_ANNOTATED_CDS"/>
    <property type="molecule type" value="Genomic_DNA"/>
</dbReference>
<accession>A0A1B0BLZ4</accession>
<evidence type="ECO:0000313" key="2">
    <source>
        <dbReference type="EnsemblMetazoa" id="GPPI034285-PA"/>
    </source>
</evidence>
<dbReference type="VEuPathDB" id="VectorBase:GPPI034285"/>
<evidence type="ECO:0000313" key="3">
    <source>
        <dbReference type="Proteomes" id="UP000092460"/>
    </source>
</evidence>
<dbReference type="AlphaFoldDB" id="A0A1B0BLZ4"/>
<keyword evidence="1" id="KW-0812">Transmembrane</keyword>
<organism evidence="2 3">
    <name type="scientific">Glossina palpalis gambiensis</name>
    <dbReference type="NCBI Taxonomy" id="67801"/>
    <lineage>
        <taxon>Eukaryota</taxon>
        <taxon>Metazoa</taxon>
        <taxon>Ecdysozoa</taxon>
        <taxon>Arthropoda</taxon>
        <taxon>Hexapoda</taxon>
        <taxon>Insecta</taxon>
        <taxon>Pterygota</taxon>
        <taxon>Neoptera</taxon>
        <taxon>Endopterygota</taxon>
        <taxon>Diptera</taxon>
        <taxon>Brachycera</taxon>
        <taxon>Muscomorpha</taxon>
        <taxon>Hippoboscoidea</taxon>
        <taxon>Glossinidae</taxon>
        <taxon>Glossina</taxon>
    </lineage>
</organism>
<dbReference type="EnsemblMetazoa" id="GPPI034285-RA">
    <property type="protein sequence ID" value="GPPI034285-PA"/>
    <property type="gene ID" value="GPPI034285"/>
</dbReference>
<protein>
    <submittedName>
        <fullName evidence="2">Uncharacterized protein</fullName>
    </submittedName>
</protein>
<feature type="transmembrane region" description="Helical" evidence="1">
    <location>
        <begin position="41"/>
        <end position="60"/>
    </location>
</feature>
<evidence type="ECO:0000256" key="1">
    <source>
        <dbReference type="SAM" id="Phobius"/>
    </source>
</evidence>
<proteinExistence type="predicted"/>
<keyword evidence="3" id="KW-1185">Reference proteome</keyword>
<reference evidence="3" key="1">
    <citation type="submission" date="2015-01" db="EMBL/GenBank/DDBJ databases">
        <authorList>
            <person name="Aksoy S."/>
            <person name="Warren W."/>
            <person name="Wilson R.K."/>
        </authorList>
    </citation>
    <scope>NUCLEOTIDE SEQUENCE [LARGE SCALE GENOMIC DNA]</scope>
    <source>
        <strain evidence="3">IAEA</strain>
    </source>
</reference>
<reference evidence="2" key="2">
    <citation type="submission" date="2020-05" db="UniProtKB">
        <authorList>
            <consortium name="EnsemblMetazoa"/>
        </authorList>
    </citation>
    <scope>IDENTIFICATION</scope>
    <source>
        <strain evidence="2">IAEA</strain>
    </source>
</reference>
<dbReference type="Proteomes" id="UP000092460">
    <property type="component" value="Unassembled WGS sequence"/>
</dbReference>